<evidence type="ECO:0000256" key="7">
    <source>
        <dbReference type="ARBA" id="ARBA00023157"/>
    </source>
</evidence>
<dbReference type="GO" id="GO:0046872">
    <property type="term" value="F:metal ion binding"/>
    <property type="evidence" value="ECO:0007669"/>
    <property type="project" value="UniProtKB-KW"/>
</dbReference>
<dbReference type="OrthoDB" id="238768at2759"/>
<keyword evidence="7" id="KW-1015">Disulfide bond</keyword>
<evidence type="ECO:0000256" key="5">
    <source>
        <dbReference type="ARBA" id="ARBA00022833"/>
    </source>
</evidence>
<evidence type="ECO:0000256" key="2">
    <source>
        <dbReference type="ARBA" id="ARBA00022670"/>
    </source>
</evidence>
<keyword evidence="4" id="KW-0378">Hydrolase</keyword>
<dbReference type="AlphaFoldDB" id="G0QQV0"/>
<dbReference type="InParanoid" id="G0QQV0"/>
<keyword evidence="5 10" id="KW-0862">Zinc</keyword>
<gene>
    <name evidence="12" type="ORF">IMG5_084320</name>
</gene>
<evidence type="ECO:0000313" key="13">
    <source>
        <dbReference type="Proteomes" id="UP000008983"/>
    </source>
</evidence>
<keyword evidence="6 10" id="KW-0482">Metalloprotease</keyword>
<evidence type="ECO:0000313" key="12">
    <source>
        <dbReference type="EMBL" id="EGR32405.1"/>
    </source>
</evidence>
<evidence type="ECO:0000256" key="9">
    <source>
        <dbReference type="PIRSR" id="PIRSR601577-1"/>
    </source>
</evidence>
<reference evidence="12 13" key="1">
    <citation type="submission" date="2011-07" db="EMBL/GenBank/DDBJ databases">
        <authorList>
            <person name="Coyne R."/>
            <person name="Brami D."/>
            <person name="Johnson J."/>
            <person name="Hostetler J."/>
            <person name="Hannick L."/>
            <person name="Clark T."/>
            <person name="Cassidy-Hanley D."/>
            <person name="Inman J."/>
        </authorList>
    </citation>
    <scope>NUCLEOTIDE SEQUENCE [LARGE SCALE GENOMIC DNA]</scope>
    <source>
        <strain evidence="12 13">G5</strain>
    </source>
</reference>
<proteinExistence type="inferred from homology"/>
<evidence type="ECO:0000256" key="3">
    <source>
        <dbReference type="ARBA" id="ARBA00022723"/>
    </source>
</evidence>
<evidence type="ECO:0000259" key="11">
    <source>
        <dbReference type="Pfam" id="PF18720"/>
    </source>
</evidence>
<evidence type="ECO:0000256" key="10">
    <source>
        <dbReference type="PIRSR" id="PIRSR601577-2"/>
    </source>
</evidence>
<feature type="binding site" evidence="10">
    <location>
        <position position="24"/>
    </location>
    <ligand>
        <name>Zn(2+)</name>
        <dbReference type="ChEBI" id="CHEBI:29105"/>
        <note>catalytic</note>
    </ligand>
</feature>
<dbReference type="RefSeq" id="XP_004036391.1">
    <property type="nucleotide sequence ID" value="XM_004036343.1"/>
</dbReference>
<dbReference type="Proteomes" id="UP000008983">
    <property type="component" value="Unassembled WGS sequence"/>
</dbReference>
<dbReference type="SUPFAM" id="SSF55486">
    <property type="entry name" value="Metalloproteases ('zincins'), catalytic domain"/>
    <property type="match status" value="1"/>
</dbReference>
<feature type="active site" evidence="9">
    <location>
        <position position="21"/>
    </location>
</feature>
<dbReference type="eggNOG" id="KOG2556">
    <property type="taxonomic scope" value="Eukaryota"/>
</dbReference>
<dbReference type="EMBL" id="GL983680">
    <property type="protein sequence ID" value="EGR32405.1"/>
    <property type="molecule type" value="Genomic_DNA"/>
</dbReference>
<feature type="binding site" evidence="10">
    <location>
        <position position="20"/>
    </location>
    <ligand>
        <name>Zn(2+)</name>
        <dbReference type="ChEBI" id="CHEBI:29105"/>
        <note>catalytic</note>
    </ligand>
</feature>
<dbReference type="Pfam" id="PF01457">
    <property type="entry name" value="Peptidase_M8"/>
    <property type="match status" value="1"/>
</dbReference>
<dbReference type="Gene3D" id="3.90.132.10">
    <property type="entry name" value="Leishmanolysin , domain 2"/>
    <property type="match status" value="1"/>
</dbReference>
<dbReference type="PANTHER" id="PTHR10942:SF0">
    <property type="entry name" value="LEISHMANOLYSIN-LIKE PEPTIDASE"/>
    <property type="match status" value="1"/>
</dbReference>
<dbReference type="Pfam" id="PF18720">
    <property type="entry name" value="EGF_Tenascin"/>
    <property type="match status" value="1"/>
</dbReference>
<dbReference type="GO" id="GO:0005737">
    <property type="term" value="C:cytoplasm"/>
    <property type="evidence" value="ECO:0007669"/>
    <property type="project" value="TreeGrafter"/>
</dbReference>
<evidence type="ECO:0000256" key="4">
    <source>
        <dbReference type="ARBA" id="ARBA00022801"/>
    </source>
</evidence>
<sequence>MFQREENPLTNQIDLESTIHEILHVVGFSKNCLFFQIDHIIKKIFKNTYIQKLQKIKTYRNIITALLTSKNVVEVTKKYYICKTVESMQIENYFGNGTLGAHWERTIIYNEIMTAAQVSVNRVFFIFTIACSFEYEGLGVPEFDVYADGQQGKSKVINQTLQKASGQLICPLDYNRFCNYTPLCPNYCYSNGVCVNGQCICKTGYGGIDFSIQCSGVVFNSNCLEQSQYSVGCLNKMILVHVINVILVKDIDQVQIKNVFCVSKIAPNVILKMQQSDYFVTEINSKFTVLVVQKDVQILVFYLILVKM</sequence>
<dbReference type="STRING" id="857967.G0QQV0"/>
<evidence type="ECO:0000256" key="8">
    <source>
        <dbReference type="ARBA" id="ARBA00023180"/>
    </source>
</evidence>
<comment type="cofactor">
    <cofactor evidence="10">
        <name>Zn(2+)</name>
        <dbReference type="ChEBI" id="CHEBI:29105"/>
    </cofactor>
    <text evidence="10">Binds 1 zinc ion per subunit.</text>
</comment>
<dbReference type="InterPro" id="IPR001577">
    <property type="entry name" value="Peptidase_M8"/>
</dbReference>
<feature type="domain" description="Tenascin EGF-like" evidence="11">
    <location>
        <begin position="184"/>
        <end position="211"/>
    </location>
</feature>
<name>G0QQV0_ICHMU</name>
<keyword evidence="2" id="KW-0645">Protease</keyword>
<dbReference type="PANTHER" id="PTHR10942">
    <property type="entry name" value="LEISHMANOLYSIN-LIKE PEPTIDASE"/>
    <property type="match status" value="1"/>
</dbReference>
<protein>
    <submittedName>
        <fullName evidence="12">Leishmanolysin family protein, putative</fullName>
    </submittedName>
</protein>
<keyword evidence="13" id="KW-1185">Reference proteome</keyword>
<dbReference type="GO" id="GO:0016020">
    <property type="term" value="C:membrane"/>
    <property type="evidence" value="ECO:0007669"/>
    <property type="project" value="InterPro"/>
</dbReference>
<keyword evidence="8" id="KW-0325">Glycoprotein</keyword>
<accession>G0QQV0</accession>
<evidence type="ECO:0000256" key="1">
    <source>
        <dbReference type="ARBA" id="ARBA00005860"/>
    </source>
</evidence>
<keyword evidence="3 10" id="KW-0479">Metal-binding</keyword>
<organism evidence="12 13">
    <name type="scientific">Ichthyophthirius multifiliis</name>
    <name type="common">White spot disease agent</name>
    <name type="synonym">Ich</name>
    <dbReference type="NCBI Taxonomy" id="5932"/>
    <lineage>
        <taxon>Eukaryota</taxon>
        <taxon>Sar</taxon>
        <taxon>Alveolata</taxon>
        <taxon>Ciliophora</taxon>
        <taxon>Intramacronucleata</taxon>
        <taxon>Oligohymenophorea</taxon>
        <taxon>Hymenostomatida</taxon>
        <taxon>Ophryoglenina</taxon>
        <taxon>Ichthyophthirius</taxon>
    </lineage>
</organism>
<dbReference type="GO" id="GO:0007155">
    <property type="term" value="P:cell adhesion"/>
    <property type="evidence" value="ECO:0007669"/>
    <property type="project" value="InterPro"/>
</dbReference>
<feature type="binding site" evidence="10">
    <location>
        <position position="102"/>
    </location>
    <ligand>
        <name>Zn(2+)</name>
        <dbReference type="ChEBI" id="CHEBI:29105"/>
        <note>catalytic</note>
    </ligand>
</feature>
<dbReference type="Gene3D" id="2.10.25.10">
    <property type="entry name" value="Laminin"/>
    <property type="match status" value="1"/>
</dbReference>
<dbReference type="GO" id="GO:0006508">
    <property type="term" value="P:proteolysis"/>
    <property type="evidence" value="ECO:0007669"/>
    <property type="project" value="UniProtKB-KW"/>
</dbReference>
<dbReference type="GeneID" id="14908566"/>
<dbReference type="GO" id="GO:0004222">
    <property type="term" value="F:metalloendopeptidase activity"/>
    <property type="evidence" value="ECO:0007669"/>
    <property type="project" value="InterPro"/>
</dbReference>
<dbReference type="InterPro" id="IPR041161">
    <property type="entry name" value="EGF_Tenascin"/>
</dbReference>
<evidence type="ECO:0000256" key="6">
    <source>
        <dbReference type="ARBA" id="ARBA00023049"/>
    </source>
</evidence>
<comment type="similarity">
    <text evidence="1">Belongs to the peptidase M8 family.</text>
</comment>